<dbReference type="OrthoDB" id="305927at2157"/>
<dbReference type="Gene3D" id="3.40.190.10">
    <property type="entry name" value="Periplasmic binding protein-like II"/>
    <property type="match status" value="1"/>
</dbReference>
<dbReference type="AlphaFoldDB" id="A0A7D5TB09"/>
<reference evidence="1 2" key="1">
    <citation type="submission" date="2020-07" db="EMBL/GenBank/DDBJ databases">
        <title>Halosimplex litoreum sp. nov. and Halosimplex rubrum sp. nov., isolated from different salt environments.</title>
        <authorList>
            <person name="Cui H."/>
        </authorList>
    </citation>
    <scope>NUCLEOTIDE SEQUENCE [LARGE SCALE GENOMIC DNA]</scope>
    <source>
        <strain evidence="1 2">R2</strain>
    </source>
</reference>
<dbReference type="SUPFAM" id="SSF53850">
    <property type="entry name" value="Periplasmic binding protein-like II"/>
    <property type="match status" value="1"/>
</dbReference>
<dbReference type="EMBL" id="CP058909">
    <property type="protein sequence ID" value="QLH81729.1"/>
    <property type="molecule type" value="Genomic_DNA"/>
</dbReference>
<organism evidence="1 2">
    <name type="scientific">Halosimplex pelagicum</name>
    <dbReference type="NCBI Taxonomy" id="869886"/>
    <lineage>
        <taxon>Archaea</taxon>
        <taxon>Methanobacteriati</taxon>
        <taxon>Methanobacteriota</taxon>
        <taxon>Stenosarchaea group</taxon>
        <taxon>Halobacteria</taxon>
        <taxon>Halobacteriales</taxon>
        <taxon>Haloarculaceae</taxon>
        <taxon>Halosimplex</taxon>
    </lineage>
</organism>
<accession>A0A7D5TB09</accession>
<evidence type="ECO:0000313" key="2">
    <source>
        <dbReference type="Proteomes" id="UP000509346"/>
    </source>
</evidence>
<name>A0A7D5TB09_9EURY</name>
<gene>
    <name evidence="1" type="ORF">HZS54_08855</name>
</gene>
<protein>
    <submittedName>
        <fullName evidence="1">4,5-dihydroxyphthalate decarboxylase</fullName>
    </submittedName>
</protein>
<dbReference type="KEGG" id="hpel:HZS54_08855"/>
<evidence type="ECO:0000313" key="1">
    <source>
        <dbReference type="EMBL" id="QLH81729.1"/>
    </source>
</evidence>
<keyword evidence="2" id="KW-1185">Reference proteome</keyword>
<dbReference type="RefSeq" id="WP_179922018.1">
    <property type="nucleotide sequence ID" value="NZ_CP058909.1"/>
</dbReference>
<dbReference type="GeneID" id="56082694"/>
<sequence length="323" mass="36379">MALDLSLAVHPYAWTQPLRDGRVEPEGVNLSTVNYPNPVRFSRMVRDLEFDACELSMGTYLATRRNADRFPFTALPIFPFRKFRHAYMYVREGAGIDSVADLAGARVGIVNWQTTTGIWQRGILADRHGLDLESVEWVAGGSEIVDIDVPERFDVEYVGHQGSTIGLLEDTIEHGEIDAIFHPVDAGIANARRLFDDAKAVEQTYYRETGIFPVMHAVVVRDEILDEHPWVVQPLYDAFERSKEIGLSALERPRELPLVWADVYADEQRTVLGEDPWEYGLTEANVTAVETLAGYAHDQGVAAERYDVGDLFATDHLDTDYYA</sequence>
<dbReference type="Proteomes" id="UP000509346">
    <property type="component" value="Chromosome"/>
</dbReference>
<proteinExistence type="predicted"/>